<evidence type="ECO:0000256" key="1">
    <source>
        <dbReference type="ARBA" id="ARBA00022670"/>
    </source>
</evidence>
<dbReference type="InterPro" id="IPR009003">
    <property type="entry name" value="Peptidase_S1_PA"/>
</dbReference>
<keyword evidence="5" id="KW-1185">Reference proteome</keyword>
<evidence type="ECO:0000256" key="2">
    <source>
        <dbReference type="ARBA" id="ARBA00022801"/>
    </source>
</evidence>
<keyword evidence="3" id="KW-0732">Signal</keyword>
<accession>A0A4S1DZ40</accession>
<comment type="caution">
    <text evidence="4">The sequence shown here is derived from an EMBL/GenBank/DDBJ whole genome shotgun (WGS) entry which is preliminary data.</text>
</comment>
<evidence type="ECO:0000313" key="5">
    <source>
        <dbReference type="Proteomes" id="UP000307602"/>
    </source>
</evidence>
<dbReference type="Gene3D" id="2.40.10.120">
    <property type="match status" value="1"/>
</dbReference>
<dbReference type="Gene3D" id="2.30.42.10">
    <property type="match status" value="1"/>
</dbReference>
<dbReference type="InterPro" id="IPR036034">
    <property type="entry name" value="PDZ_sf"/>
</dbReference>
<name>A0A4S1DZ40_9FLAO</name>
<dbReference type="PANTHER" id="PTHR43343">
    <property type="entry name" value="PEPTIDASE S12"/>
    <property type="match status" value="1"/>
</dbReference>
<dbReference type="Proteomes" id="UP000307602">
    <property type="component" value="Unassembled WGS sequence"/>
</dbReference>
<dbReference type="InterPro" id="IPR001940">
    <property type="entry name" value="Peptidase_S1C"/>
</dbReference>
<evidence type="ECO:0000256" key="3">
    <source>
        <dbReference type="SAM" id="SignalP"/>
    </source>
</evidence>
<evidence type="ECO:0000313" key="4">
    <source>
        <dbReference type="EMBL" id="TGV03526.1"/>
    </source>
</evidence>
<dbReference type="Pfam" id="PF13365">
    <property type="entry name" value="Trypsin_2"/>
    <property type="match status" value="1"/>
</dbReference>
<keyword evidence="2" id="KW-0378">Hydrolase</keyword>
<dbReference type="PRINTS" id="PR00834">
    <property type="entry name" value="PROTEASES2C"/>
</dbReference>
<dbReference type="GO" id="GO:0004252">
    <property type="term" value="F:serine-type endopeptidase activity"/>
    <property type="evidence" value="ECO:0007669"/>
    <property type="project" value="InterPro"/>
</dbReference>
<dbReference type="OrthoDB" id="9758917at2"/>
<dbReference type="InterPro" id="IPR051201">
    <property type="entry name" value="Chloro_Bact_Ser_Proteases"/>
</dbReference>
<reference evidence="4 5" key="1">
    <citation type="submission" date="2019-04" db="EMBL/GenBank/DDBJ databases">
        <authorList>
            <person name="Liu A."/>
        </authorList>
    </citation>
    <scope>NUCLEOTIDE SEQUENCE [LARGE SCALE GENOMIC DNA]</scope>
    <source>
        <strain evidence="4 5">RZ03</strain>
    </source>
</reference>
<dbReference type="EMBL" id="SRSO01000006">
    <property type="protein sequence ID" value="TGV03526.1"/>
    <property type="molecule type" value="Genomic_DNA"/>
</dbReference>
<dbReference type="SUPFAM" id="SSF50494">
    <property type="entry name" value="Trypsin-like serine proteases"/>
    <property type="match status" value="1"/>
</dbReference>
<dbReference type="AlphaFoldDB" id="A0A4S1DZ40"/>
<gene>
    <name evidence="4" type="ORF">EM932_05710</name>
</gene>
<feature type="chain" id="PRO_5020552863" evidence="3">
    <location>
        <begin position="21"/>
        <end position="340"/>
    </location>
</feature>
<organism evidence="4 5">
    <name type="scientific">Flavivirga rizhaonensis</name>
    <dbReference type="NCBI Taxonomy" id="2559571"/>
    <lineage>
        <taxon>Bacteria</taxon>
        <taxon>Pseudomonadati</taxon>
        <taxon>Bacteroidota</taxon>
        <taxon>Flavobacteriia</taxon>
        <taxon>Flavobacteriales</taxon>
        <taxon>Flavobacteriaceae</taxon>
        <taxon>Flavivirga</taxon>
    </lineage>
</organism>
<dbReference type="RefSeq" id="WP_135876220.1">
    <property type="nucleotide sequence ID" value="NZ_SRSO01000006.1"/>
</dbReference>
<sequence length="340" mass="36503">MKKIIIIPLICLFAINYTNAQDLSSIYEKVSPAVVAIYTQENNIVTHPNNVSQTVTDNGLGSGFMVSDEYIITAAHVVNVPETLVVQFYDGETIDAKVVTSYKSADIALIKLVTPKKNATTVKFGDSNQLKIGQRVFVIGVPLGVGFSLSSGYVSGFKGQILGKNPFTNTEFIQTDAAINQGNSGGPMFNLNGEVVGVVSHITSKSGGSNGIGFASSSNLAAHLLLNNKMPWFGAELYSLSGKEAKLFNLPQTSGLLVQRIASNSLFDKMGVKKGDTEIIIGKKKLIIGGDIILSFNNITYDITDDALIKIAGFAKNLIDNPKFEMTVLREGQIITLKSK</sequence>
<dbReference type="GO" id="GO:0006508">
    <property type="term" value="P:proteolysis"/>
    <property type="evidence" value="ECO:0007669"/>
    <property type="project" value="UniProtKB-KW"/>
</dbReference>
<dbReference type="PANTHER" id="PTHR43343:SF3">
    <property type="entry name" value="PROTEASE DO-LIKE 8, CHLOROPLASTIC"/>
    <property type="match status" value="1"/>
</dbReference>
<feature type="signal peptide" evidence="3">
    <location>
        <begin position="1"/>
        <end position="20"/>
    </location>
</feature>
<keyword evidence="1 4" id="KW-0645">Protease</keyword>
<proteinExistence type="predicted"/>
<protein>
    <submittedName>
        <fullName evidence="4">Trypsin-like serine protease</fullName>
    </submittedName>
</protein>
<dbReference type="SUPFAM" id="SSF50156">
    <property type="entry name" value="PDZ domain-like"/>
    <property type="match status" value="1"/>
</dbReference>